<evidence type="ECO:0000256" key="10">
    <source>
        <dbReference type="PIRNR" id="PIRNR026671"/>
    </source>
</evidence>
<dbReference type="CDD" id="cd14840">
    <property type="entry name" value="D-Ala-D-Ala_dipeptidase_Aad"/>
    <property type="match status" value="1"/>
</dbReference>
<keyword evidence="3 9" id="KW-0479">Metal-binding</keyword>
<evidence type="ECO:0000256" key="4">
    <source>
        <dbReference type="ARBA" id="ARBA00022801"/>
    </source>
</evidence>
<comment type="catalytic activity">
    <reaction evidence="1 9 10">
        <text>D-alanyl-D-alanine + H2O = 2 D-alanine</text>
        <dbReference type="Rhea" id="RHEA:20661"/>
        <dbReference type="ChEBI" id="CHEBI:15377"/>
        <dbReference type="ChEBI" id="CHEBI:57416"/>
        <dbReference type="ChEBI" id="CHEBI:57822"/>
        <dbReference type="EC" id="3.4.13.22"/>
    </reaction>
</comment>
<feature type="site" description="Transition state stabilizer" evidence="9">
    <location>
        <position position="69"/>
    </location>
</feature>
<evidence type="ECO:0000256" key="3">
    <source>
        <dbReference type="ARBA" id="ARBA00022723"/>
    </source>
</evidence>
<keyword evidence="12" id="KW-1185">Reference proteome</keyword>
<dbReference type="PANTHER" id="PTHR43126:SF1">
    <property type="entry name" value="D-ALANYL-D-ALANINE DIPEPTIDASE"/>
    <property type="match status" value="1"/>
</dbReference>
<evidence type="ECO:0000256" key="6">
    <source>
        <dbReference type="ARBA" id="ARBA00022997"/>
    </source>
</evidence>
<dbReference type="HAMAP" id="MF_01924">
    <property type="entry name" value="A_A_dipeptidase"/>
    <property type="match status" value="1"/>
</dbReference>
<gene>
    <name evidence="9 11" type="primary">ddpX</name>
    <name evidence="11" type="ORF">GCM10023338_21560</name>
</gene>
<feature type="binding site" evidence="9">
    <location>
        <position position="97"/>
    </location>
    <ligand>
        <name>Zn(2+)</name>
        <dbReference type="ChEBI" id="CHEBI:29105"/>
        <note>catalytic</note>
    </ligand>
</feature>
<dbReference type="SUPFAM" id="SSF55166">
    <property type="entry name" value="Hedgehog/DD-peptidase"/>
    <property type="match status" value="1"/>
</dbReference>
<keyword evidence="2 9" id="KW-0645">Protease</keyword>
<protein>
    <recommendedName>
        <fullName evidence="9 10">D-alanyl-D-alanine dipeptidase</fullName>
        <shortName evidence="9 10">D-Ala-D-Ala dipeptidase</shortName>
        <ecNumber evidence="9 10">3.4.13.22</ecNumber>
    </recommendedName>
</protein>
<evidence type="ECO:0000256" key="8">
    <source>
        <dbReference type="ARBA" id="ARBA00023316"/>
    </source>
</evidence>
<dbReference type="EC" id="3.4.13.22" evidence="9 10"/>
<keyword evidence="6 9" id="KW-0224">Dipeptidase</keyword>
<proteinExistence type="inferred from homology"/>
<dbReference type="RefSeq" id="WP_077926475.1">
    <property type="nucleotide sequence ID" value="NZ_BAABKE010000008.1"/>
</dbReference>
<name>A0ABP9MW62_9GAMM</name>
<dbReference type="PANTHER" id="PTHR43126">
    <property type="entry name" value="D-ALANYL-D-ALANINE DIPEPTIDASE"/>
    <property type="match status" value="1"/>
</dbReference>
<keyword evidence="8 10" id="KW-0961">Cell wall biogenesis/degradation</keyword>
<organism evidence="11 12">
    <name type="scientific">Wohlfahrtiimonas larvae</name>
    <dbReference type="NCBI Taxonomy" id="1157986"/>
    <lineage>
        <taxon>Bacteria</taxon>
        <taxon>Pseudomonadati</taxon>
        <taxon>Pseudomonadota</taxon>
        <taxon>Gammaproteobacteria</taxon>
        <taxon>Cardiobacteriales</taxon>
        <taxon>Ignatzschineriaceae</taxon>
        <taxon>Wohlfahrtiimonas</taxon>
    </lineage>
</organism>
<dbReference type="InterPro" id="IPR009045">
    <property type="entry name" value="Zn_M74/Hedgehog-like"/>
</dbReference>
<evidence type="ECO:0000256" key="2">
    <source>
        <dbReference type="ARBA" id="ARBA00022670"/>
    </source>
</evidence>
<keyword evidence="5 9" id="KW-0862">Zinc</keyword>
<dbReference type="EMBL" id="BAABKE010000008">
    <property type="protein sequence ID" value="GAA5103262.1"/>
    <property type="molecule type" value="Genomic_DNA"/>
</dbReference>
<accession>A0ABP9MW62</accession>
<keyword evidence="4 9" id="KW-0378">Hydrolase</keyword>
<dbReference type="NCBIfam" id="NF007557">
    <property type="entry name" value="PRK10178.1"/>
    <property type="match status" value="1"/>
</dbReference>
<dbReference type="Proteomes" id="UP001500631">
    <property type="component" value="Unassembled WGS sequence"/>
</dbReference>
<dbReference type="Pfam" id="PF01427">
    <property type="entry name" value="Peptidase_M15"/>
    <property type="match status" value="1"/>
</dbReference>
<comment type="similarity">
    <text evidence="9 10">Belongs to the peptidase M15D family.</text>
</comment>
<evidence type="ECO:0000256" key="5">
    <source>
        <dbReference type="ARBA" id="ARBA00022833"/>
    </source>
</evidence>
<dbReference type="Gene3D" id="3.30.1380.10">
    <property type="match status" value="1"/>
</dbReference>
<feature type="binding site" evidence="9">
    <location>
        <position position="104"/>
    </location>
    <ligand>
        <name>Zn(2+)</name>
        <dbReference type="ChEBI" id="CHEBI:29105"/>
        <note>catalytic</note>
    </ligand>
</feature>
<dbReference type="InterPro" id="IPR000755">
    <property type="entry name" value="A_A_dipeptidase"/>
</dbReference>
<evidence type="ECO:0000256" key="1">
    <source>
        <dbReference type="ARBA" id="ARBA00001362"/>
    </source>
</evidence>
<reference evidence="12" key="1">
    <citation type="journal article" date="2019" name="Int. J. Syst. Evol. Microbiol.">
        <title>The Global Catalogue of Microorganisms (GCM) 10K type strain sequencing project: providing services to taxonomists for standard genome sequencing and annotation.</title>
        <authorList>
            <consortium name="The Broad Institute Genomics Platform"/>
            <consortium name="The Broad Institute Genome Sequencing Center for Infectious Disease"/>
            <person name="Wu L."/>
            <person name="Ma J."/>
        </authorList>
    </citation>
    <scope>NUCLEOTIDE SEQUENCE [LARGE SCALE GENOMIC DNA]</scope>
    <source>
        <strain evidence="12">JCM 18424</strain>
    </source>
</reference>
<evidence type="ECO:0000313" key="12">
    <source>
        <dbReference type="Proteomes" id="UP001500631"/>
    </source>
</evidence>
<comment type="caution">
    <text evidence="11">The sequence shown here is derived from an EMBL/GenBank/DDBJ whole genome shotgun (WGS) entry which is preliminary data.</text>
</comment>
<comment type="function">
    <text evidence="9 10">Catalyzes hydrolysis of the D-alanyl-D-alanine dipeptide.</text>
</comment>
<evidence type="ECO:0000256" key="7">
    <source>
        <dbReference type="ARBA" id="ARBA00023049"/>
    </source>
</evidence>
<dbReference type="PIRSF" id="PIRSF026671">
    <property type="entry name" value="AA_dipeptidase"/>
    <property type="match status" value="1"/>
</dbReference>
<evidence type="ECO:0000256" key="9">
    <source>
        <dbReference type="HAMAP-Rule" id="MF_01924"/>
    </source>
</evidence>
<sequence length="186" mass="21442">MSSDLVELTEESHDIFIDMPYADDRNFTGKPVYNKARVLLHKDAEIKLQKAIEQAKNIGLKFIIYDAYRPPKAQFIFWEHSPNPDFLANPHKRGSPHSRGVAVDVGLADIVTGQPLEMGTPFDSFLPESWHANYNVSIEAQKNRLILAGIMLNAGFDNYSHEWWHYQFFNTYEYPLLEDDRLGVIE</sequence>
<keyword evidence="7 9" id="KW-0482">Metalloprotease</keyword>
<feature type="binding site" evidence="9">
    <location>
        <position position="165"/>
    </location>
    <ligand>
        <name>Zn(2+)</name>
        <dbReference type="ChEBI" id="CHEBI:29105"/>
        <note>catalytic</note>
    </ligand>
</feature>
<feature type="active site" description="Proton donor/acceptor" evidence="9">
    <location>
        <position position="162"/>
    </location>
</feature>
<comment type="cofactor">
    <cofactor evidence="9">
        <name>Zn(2+)</name>
        <dbReference type="ChEBI" id="CHEBI:29105"/>
    </cofactor>
    <text evidence="9">Binds 1 zinc ion per subunit.</text>
</comment>
<evidence type="ECO:0000313" key="11">
    <source>
        <dbReference type="EMBL" id="GAA5103262.1"/>
    </source>
</evidence>